<comment type="caution">
    <text evidence="2">The sequence shown here is derived from an EMBL/GenBank/DDBJ whole genome shotgun (WGS) entry which is preliminary data.</text>
</comment>
<keyword evidence="3" id="KW-1185">Reference proteome</keyword>
<sequence>MAARMGSILFNSFSECSRSLWHSLSPALSASNAPHCQNVQEEKEILQVECSWPVVKNECFDSDWVMDKQIISRVRDVRYYFEDGGVVFLCENKLYKLHKTRLALKSEFFTELFEVPQDPNSVVHGHDDNHPVNLNESGITDLDFRHLLIFLYDQDELPNPTPLQFFFSVLHLSMLWRIQSGVKYVTTHLPNHADFTPAIQLKLSRQYSLDDWAGPAFCTLIQRPLAEITLADAEHIGVVTYYKLVQLKCEVADHKVALAFHPPDVNHSFSCLDENLCSRIWESFWWGGYSKQLLHPDNKKSPASILLELDPTKGLLAQMNKVCLQNTMEAIWENNPFDEEQELADDAYSKLCAWMDTL</sequence>
<feature type="domain" description="BTB" evidence="1">
    <location>
        <begin position="84"/>
        <end position="153"/>
    </location>
</feature>
<dbReference type="AlphaFoldDB" id="A0A8H7CRB9"/>
<organism evidence="2 3">
    <name type="scientific">Mycena venus</name>
    <dbReference type="NCBI Taxonomy" id="2733690"/>
    <lineage>
        <taxon>Eukaryota</taxon>
        <taxon>Fungi</taxon>
        <taxon>Dikarya</taxon>
        <taxon>Basidiomycota</taxon>
        <taxon>Agaricomycotina</taxon>
        <taxon>Agaricomycetes</taxon>
        <taxon>Agaricomycetidae</taxon>
        <taxon>Agaricales</taxon>
        <taxon>Marasmiineae</taxon>
        <taxon>Mycenaceae</taxon>
        <taxon>Mycena</taxon>
    </lineage>
</organism>
<gene>
    <name evidence="2" type="ORF">MVEN_01625500</name>
</gene>
<proteinExistence type="predicted"/>
<dbReference type="PROSITE" id="PS50097">
    <property type="entry name" value="BTB"/>
    <property type="match status" value="1"/>
</dbReference>
<dbReference type="Proteomes" id="UP000620124">
    <property type="component" value="Unassembled WGS sequence"/>
</dbReference>
<name>A0A8H7CRB9_9AGAR</name>
<accession>A0A8H7CRB9</accession>
<protein>
    <submittedName>
        <fullName evidence="2">BTB domain-containing protein</fullName>
    </submittedName>
</protein>
<dbReference type="SMART" id="SM00225">
    <property type="entry name" value="BTB"/>
    <property type="match status" value="1"/>
</dbReference>
<evidence type="ECO:0000259" key="1">
    <source>
        <dbReference type="PROSITE" id="PS50097"/>
    </source>
</evidence>
<dbReference type="InterPro" id="IPR000210">
    <property type="entry name" value="BTB/POZ_dom"/>
</dbReference>
<evidence type="ECO:0000313" key="2">
    <source>
        <dbReference type="EMBL" id="KAF7344653.1"/>
    </source>
</evidence>
<dbReference type="Pfam" id="PF00651">
    <property type="entry name" value="BTB"/>
    <property type="match status" value="1"/>
</dbReference>
<dbReference type="EMBL" id="JACAZI010000014">
    <property type="protein sequence ID" value="KAF7344653.1"/>
    <property type="molecule type" value="Genomic_DNA"/>
</dbReference>
<dbReference type="SUPFAM" id="SSF54695">
    <property type="entry name" value="POZ domain"/>
    <property type="match status" value="1"/>
</dbReference>
<reference evidence="2" key="1">
    <citation type="submission" date="2020-05" db="EMBL/GenBank/DDBJ databases">
        <title>Mycena genomes resolve the evolution of fungal bioluminescence.</title>
        <authorList>
            <person name="Tsai I.J."/>
        </authorList>
    </citation>
    <scope>NUCLEOTIDE SEQUENCE</scope>
    <source>
        <strain evidence="2">CCC161011</strain>
    </source>
</reference>
<dbReference type="InterPro" id="IPR011333">
    <property type="entry name" value="SKP1/BTB/POZ_sf"/>
</dbReference>
<evidence type="ECO:0000313" key="3">
    <source>
        <dbReference type="Proteomes" id="UP000620124"/>
    </source>
</evidence>
<dbReference type="Gene3D" id="3.30.710.10">
    <property type="entry name" value="Potassium Channel Kv1.1, Chain A"/>
    <property type="match status" value="1"/>
</dbReference>